<dbReference type="EMBL" id="JNBR01002050">
    <property type="protein sequence ID" value="OQR83905.1"/>
    <property type="molecule type" value="Genomic_DNA"/>
</dbReference>
<feature type="compositionally biased region" description="Polar residues" evidence="2">
    <location>
        <begin position="59"/>
        <end position="70"/>
    </location>
</feature>
<proteinExistence type="predicted"/>
<name>A0A1V9YDW0_ACHHY</name>
<feature type="coiled-coil region" evidence="1">
    <location>
        <begin position="100"/>
        <end position="134"/>
    </location>
</feature>
<evidence type="ECO:0000256" key="1">
    <source>
        <dbReference type="SAM" id="Coils"/>
    </source>
</evidence>
<reference evidence="3 4" key="1">
    <citation type="journal article" date="2014" name="Genome Biol. Evol.">
        <title>The secreted proteins of Achlya hypogyna and Thraustotheca clavata identify the ancestral oomycete secretome and reveal gene acquisitions by horizontal gene transfer.</title>
        <authorList>
            <person name="Misner I."/>
            <person name="Blouin N."/>
            <person name="Leonard G."/>
            <person name="Richards T.A."/>
            <person name="Lane C.E."/>
        </authorList>
    </citation>
    <scope>NUCLEOTIDE SEQUENCE [LARGE SCALE GENOMIC DNA]</scope>
    <source>
        <strain evidence="3 4">ATCC 48635</strain>
    </source>
</reference>
<keyword evidence="4" id="KW-1185">Reference proteome</keyword>
<sequence>MHRRAHDLDELWLEADTEAFALNLALHPAPSTRSIGPSLSEINQLDFYAIPDADGTQADECSSQSSTSTVGPLEVKSHRPEMPTDKTSKAYSQIDVTRVRAEMQLIVKQLQLENAQLKKRLKASEAVAAKQKQQLQTKHNLKLAAKDRQLASLQAQLDAQAGAHTSLHSTISDLEIQVTDLQFEMKMMDKAYANERAAWVEKERMLRLLQS</sequence>
<evidence type="ECO:0000313" key="4">
    <source>
        <dbReference type="Proteomes" id="UP000243579"/>
    </source>
</evidence>
<comment type="caution">
    <text evidence="3">The sequence shown here is derived from an EMBL/GenBank/DDBJ whole genome shotgun (WGS) entry which is preliminary data.</text>
</comment>
<evidence type="ECO:0000313" key="3">
    <source>
        <dbReference type="EMBL" id="OQR83905.1"/>
    </source>
</evidence>
<dbReference type="OrthoDB" id="64909at2759"/>
<protein>
    <submittedName>
        <fullName evidence="3">Uncharacterized protein</fullName>
    </submittedName>
</protein>
<accession>A0A1V9YDW0</accession>
<dbReference type="Proteomes" id="UP000243579">
    <property type="component" value="Unassembled WGS sequence"/>
</dbReference>
<evidence type="ECO:0000256" key="2">
    <source>
        <dbReference type="SAM" id="MobiDB-lite"/>
    </source>
</evidence>
<organism evidence="3 4">
    <name type="scientific">Achlya hypogyna</name>
    <name type="common">Oomycete</name>
    <name type="synonym">Protoachlya hypogyna</name>
    <dbReference type="NCBI Taxonomy" id="1202772"/>
    <lineage>
        <taxon>Eukaryota</taxon>
        <taxon>Sar</taxon>
        <taxon>Stramenopiles</taxon>
        <taxon>Oomycota</taxon>
        <taxon>Saprolegniomycetes</taxon>
        <taxon>Saprolegniales</taxon>
        <taxon>Achlyaceae</taxon>
        <taxon>Achlya</taxon>
    </lineage>
</organism>
<gene>
    <name evidence="3" type="ORF">ACHHYP_14139</name>
</gene>
<feature type="region of interest" description="Disordered" evidence="2">
    <location>
        <begin position="55"/>
        <end position="90"/>
    </location>
</feature>
<keyword evidence="1" id="KW-0175">Coiled coil</keyword>
<dbReference type="AlphaFoldDB" id="A0A1V9YDW0"/>
<feature type="compositionally biased region" description="Basic and acidic residues" evidence="2">
    <location>
        <begin position="75"/>
        <end position="88"/>
    </location>
</feature>